<feature type="chain" id="PRO_5032427914" description="Secreted protein" evidence="1">
    <location>
        <begin position="24"/>
        <end position="123"/>
    </location>
</feature>
<reference evidence="2 3" key="1">
    <citation type="submission" date="2020-07" db="EMBL/GenBank/DDBJ databases">
        <title>Sequencing the genomes of 1000 actinobacteria strains.</title>
        <authorList>
            <person name="Klenk H.-P."/>
        </authorList>
    </citation>
    <scope>NUCLEOTIDE SEQUENCE [LARGE SCALE GENOMIC DNA]</scope>
    <source>
        <strain evidence="2 3">DSM 45975</strain>
    </source>
</reference>
<proteinExistence type="predicted"/>
<comment type="caution">
    <text evidence="2">The sequence shown here is derived from an EMBL/GenBank/DDBJ whole genome shotgun (WGS) entry which is preliminary data.</text>
</comment>
<keyword evidence="3" id="KW-1185">Reference proteome</keyword>
<evidence type="ECO:0000313" key="2">
    <source>
        <dbReference type="EMBL" id="MBA8823932.1"/>
    </source>
</evidence>
<organism evidence="2 3">
    <name type="scientific">Halosaccharopolyspora lacisalsi</name>
    <dbReference type="NCBI Taxonomy" id="1000566"/>
    <lineage>
        <taxon>Bacteria</taxon>
        <taxon>Bacillati</taxon>
        <taxon>Actinomycetota</taxon>
        <taxon>Actinomycetes</taxon>
        <taxon>Pseudonocardiales</taxon>
        <taxon>Pseudonocardiaceae</taxon>
        <taxon>Halosaccharopolyspora</taxon>
    </lineage>
</organism>
<evidence type="ECO:0008006" key="4">
    <source>
        <dbReference type="Google" id="ProtNLM"/>
    </source>
</evidence>
<dbReference type="Proteomes" id="UP000569329">
    <property type="component" value="Unassembled WGS sequence"/>
</dbReference>
<dbReference type="RefSeq" id="WP_182543131.1">
    <property type="nucleotide sequence ID" value="NZ_JACGWZ010000001.1"/>
</dbReference>
<evidence type="ECO:0000256" key="1">
    <source>
        <dbReference type="SAM" id="SignalP"/>
    </source>
</evidence>
<dbReference type="AlphaFoldDB" id="A0A839DPK7"/>
<gene>
    <name evidence="2" type="ORF">FHX42_001261</name>
</gene>
<sequence>MRKLLVVVLAAVASVLFVPSAYAGESSSACSTEGYCAARVVFDDHGEHLYAYDERADGHGVYVYYERSDAPNAGEFTNRNGAGSVVDHNMSMPEGSTIRYYVCRIDGNDVKSGSCSGWTHGTA</sequence>
<keyword evidence="1" id="KW-0732">Signal</keyword>
<feature type="signal peptide" evidence="1">
    <location>
        <begin position="1"/>
        <end position="23"/>
    </location>
</feature>
<name>A0A839DPK7_9PSEU</name>
<accession>A0A839DPK7</accession>
<dbReference type="EMBL" id="JACGWZ010000001">
    <property type="protein sequence ID" value="MBA8823932.1"/>
    <property type="molecule type" value="Genomic_DNA"/>
</dbReference>
<evidence type="ECO:0000313" key="3">
    <source>
        <dbReference type="Proteomes" id="UP000569329"/>
    </source>
</evidence>
<protein>
    <recommendedName>
        <fullName evidence="4">Secreted protein</fullName>
    </recommendedName>
</protein>